<accession>A0ABT1VUY1</accession>
<organism evidence="2 3">
    <name type="scientific">Rhizosaccharibacter radicis</name>
    <dbReference type="NCBI Taxonomy" id="2782605"/>
    <lineage>
        <taxon>Bacteria</taxon>
        <taxon>Pseudomonadati</taxon>
        <taxon>Pseudomonadota</taxon>
        <taxon>Alphaproteobacteria</taxon>
        <taxon>Acetobacterales</taxon>
        <taxon>Acetobacteraceae</taxon>
        <taxon>Rhizosaccharibacter</taxon>
    </lineage>
</organism>
<evidence type="ECO:0000256" key="1">
    <source>
        <dbReference type="SAM" id="MobiDB-lite"/>
    </source>
</evidence>
<dbReference type="PANTHER" id="PTHR36839:SF1">
    <property type="entry name" value="METALLO-BETA-LACTAMASE FAMILY PROTEIN (AFU_ORTHOLOGUE AFUA_5G12770)"/>
    <property type="match status" value="1"/>
</dbReference>
<evidence type="ECO:0008006" key="4">
    <source>
        <dbReference type="Google" id="ProtNLM"/>
    </source>
</evidence>
<comment type="caution">
    <text evidence="2">The sequence shown here is derived from an EMBL/GenBank/DDBJ whole genome shotgun (WGS) entry which is preliminary data.</text>
</comment>
<dbReference type="SUPFAM" id="SSF56281">
    <property type="entry name" value="Metallo-hydrolase/oxidoreductase"/>
    <property type="match status" value="1"/>
</dbReference>
<dbReference type="EMBL" id="JAMZEJ010000003">
    <property type="protein sequence ID" value="MCQ8240160.1"/>
    <property type="molecule type" value="Genomic_DNA"/>
</dbReference>
<sequence length="297" mass="33239">MPLSYYSCSNCGHWQHYFAPPPDCPVCTDTRNDLPPDGWDFRPEADVASRLQGSWRTVGRDVVAFSTSPRFGLNGTGWLLLHPEGNLAFEAAPYYTPPMLAEIRRLGGIRYLSSSHVHGYGALWQLQNEFQPDVLAIQREDLRMTKAFRVTWPFDEAMSFPTGQSLYHVGGHYEGQSVLHDPARRMLFCGDAFKIDQDEHGENLAMSTHKAFHKDIPLTPAELRRYRDVIGALDFDTVCTPFEYGPGITPAMAVAVLEDGMRGPPGVRHIPMHELRQARSPDGGNIGGQNIKRWSAA</sequence>
<dbReference type="RefSeq" id="WP_422918909.1">
    <property type="nucleotide sequence ID" value="NZ_JAMZEJ010000003.1"/>
</dbReference>
<protein>
    <recommendedName>
        <fullName evidence="4">MBL fold metallo-hydrolase</fullName>
    </recommendedName>
</protein>
<evidence type="ECO:0000313" key="3">
    <source>
        <dbReference type="Proteomes" id="UP001524547"/>
    </source>
</evidence>
<evidence type="ECO:0000313" key="2">
    <source>
        <dbReference type="EMBL" id="MCQ8240160.1"/>
    </source>
</evidence>
<keyword evidence="3" id="KW-1185">Reference proteome</keyword>
<dbReference type="InterPro" id="IPR036866">
    <property type="entry name" value="RibonucZ/Hydroxyglut_hydro"/>
</dbReference>
<dbReference type="Gene3D" id="3.60.15.10">
    <property type="entry name" value="Ribonuclease Z/Hydroxyacylglutathione hydrolase-like"/>
    <property type="match status" value="1"/>
</dbReference>
<proteinExistence type="predicted"/>
<dbReference type="Proteomes" id="UP001524547">
    <property type="component" value="Unassembled WGS sequence"/>
</dbReference>
<name>A0ABT1VUY1_9PROT</name>
<dbReference type="PANTHER" id="PTHR36839">
    <property type="entry name" value="METALLO-BETA-LACTAMASE FAMILY PROTEIN (AFU_ORTHOLOGUE AFUA_5G12770)"/>
    <property type="match status" value="1"/>
</dbReference>
<reference evidence="2 3" key="1">
    <citation type="submission" date="2022-06" db="EMBL/GenBank/DDBJ databases">
        <title>Rhizosaccharibacter gen. nov. sp. nov. KSS12, endophytic bacteria isolated from sugarcane.</title>
        <authorList>
            <person name="Pitiwittayakul N."/>
        </authorList>
    </citation>
    <scope>NUCLEOTIDE SEQUENCE [LARGE SCALE GENOMIC DNA]</scope>
    <source>
        <strain evidence="2 3">KSS12</strain>
    </source>
</reference>
<gene>
    <name evidence="2" type="ORF">NFI88_04805</name>
</gene>
<feature type="region of interest" description="Disordered" evidence="1">
    <location>
        <begin position="277"/>
        <end position="297"/>
    </location>
</feature>